<dbReference type="Proteomes" id="UP000383932">
    <property type="component" value="Unassembled WGS sequence"/>
</dbReference>
<evidence type="ECO:0000313" key="2">
    <source>
        <dbReference type="EMBL" id="KAB5592666.1"/>
    </source>
</evidence>
<evidence type="ECO:0000313" key="3">
    <source>
        <dbReference type="Proteomes" id="UP000383932"/>
    </source>
</evidence>
<keyword evidence="3" id="KW-1185">Reference proteome</keyword>
<dbReference type="SUPFAM" id="SSF51101">
    <property type="entry name" value="Mannose-binding lectins"/>
    <property type="match status" value="1"/>
</dbReference>
<keyword evidence="2" id="KW-0269">Exonuclease</keyword>
<dbReference type="GO" id="GO:0004527">
    <property type="term" value="F:exonuclease activity"/>
    <property type="evidence" value="ECO:0007669"/>
    <property type="project" value="UniProtKB-KW"/>
</dbReference>
<feature type="domain" description="Jacalin-type lectin" evidence="1">
    <location>
        <begin position="26"/>
        <end position="166"/>
    </location>
</feature>
<dbReference type="SMART" id="SM00915">
    <property type="entry name" value="Jacalin"/>
    <property type="match status" value="1"/>
</dbReference>
<accession>A0A5N5QNF0</accession>
<protein>
    <submittedName>
        <fullName evidence="2">Endonuclease/exonuclease/phosphatase family protein</fullName>
    </submittedName>
</protein>
<proteinExistence type="predicted"/>
<reference evidence="2 3" key="1">
    <citation type="journal article" date="2019" name="Fungal Biol. Biotechnol.">
        <title>Draft genome sequence of fastidious pathogen Ceratobasidium theobromae, which causes vascular-streak dieback in Theobroma cacao.</title>
        <authorList>
            <person name="Ali S.S."/>
            <person name="Asman A."/>
            <person name="Shao J."/>
            <person name="Firmansyah A.P."/>
            <person name="Susilo A.W."/>
            <person name="Rosmana A."/>
            <person name="McMahon P."/>
            <person name="Junaid M."/>
            <person name="Guest D."/>
            <person name="Kheng T.Y."/>
            <person name="Meinhardt L.W."/>
            <person name="Bailey B.A."/>
        </authorList>
    </citation>
    <scope>NUCLEOTIDE SEQUENCE [LARGE SCALE GENOMIC DNA]</scope>
    <source>
        <strain evidence="2 3">CT2</strain>
    </source>
</reference>
<dbReference type="Gene3D" id="2.100.10.30">
    <property type="entry name" value="Jacalin-like lectin domain"/>
    <property type="match status" value="1"/>
</dbReference>
<dbReference type="Pfam" id="PF01419">
    <property type="entry name" value="Jacalin"/>
    <property type="match status" value="1"/>
</dbReference>
<dbReference type="PROSITE" id="PS51752">
    <property type="entry name" value="JACALIN_LECTIN"/>
    <property type="match status" value="1"/>
</dbReference>
<dbReference type="OrthoDB" id="40902at2759"/>
<keyword evidence="2" id="KW-0378">Hydrolase</keyword>
<dbReference type="EMBL" id="SSOP01000057">
    <property type="protein sequence ID" value="KAB5592666.1"/>
    <property type="molecule type" value="Genomic_DNA"/>
</dbReference>
<dbReference type="InterPro" id="IPR001229">
    <property type="entry name" value="Jacalin-like_lectin_dom"/>
</dbReference>
<keyword evidence="2" id="KW-0255">Endonuclease</keyword>
<name>A0A5N5QNF0_9AGAM</name>
<sequence length="178" mass="19616">MGTLCFATPSIPSDHSARSNLAMFKPQKSKALGGPHGKSFDDSSAIPFNARVSSITLRGANRLDGISYTVAPSARVINHGGLGGTAKTLNLGYLEWITSVKICWGKFNQRTRIFYALFTTNEHRTIEAGKKTDQCETITAPKDWAVTGMFGRDGNEIDQIGFIHVYTPTWTRGRKQYQ</sequence>
<organism evidence="2 3">
    <name type="scientific">Ceratobasidium theobromae</name>
    <dbReference type="NCBI Taxonomy" id="1582974"/>
    <lineage>
        <taxon>Eukaryota</taxon>
        <taxon>Fungi</taxon>
        <taxon>Dikarya</taxon>
        <taxon>Basidiomycota</taxon>
        <taxon>Agaricomycotina</taxon>
        <taxon>Agaricomycetes</taxon>
        <taxon>Cantharellales</taxon>
        <taxon>Ceratobasidiaceae</taxon>
        <taxon>Ceratobasidium</taxon>
    </lineage>
</organism>
<dbReference type="AlphaFoldDB" id="A0A5N5QNF0"/>
<evidence type="ECO:0000259" key="1">
    <source>
        <dbReference type="PROSITE" id="PS51752"/>
    </source>
</evidence>
<gene>
    <name evidence="2" type="ORF">CTheo_3866</name>
</gene>
<dbReference type="GO" id="GO:0004519">
    <property type="term" value="F:endonuclease activity"/>
    <property type="evidence" value="ECO:0007669"/>
    <property type="project" value="UniProtKB-KW"/>
</dbReference>
<comment type="caution">
    <text evidence="2">The sequence shown here is derived from an EMBL/GenBank/DDBJ whole genome shotgun (WGS) entry which is preliminary data.</text>
</comment>
<dbReference type="InterPro" id="IPR036404">
    <property type="entry name" value="Jacalin-like_lectin_dom_sf"/>
</dbReference>
<keyword evidence="2" id="KW-0540">Nuclease</keyword>